<reference evidence="4" key="2">
    <citation type="submission" date="2025-08" db="UniProtKB">
        <authorList>
            <consortium name="Ensembl"/>
        </authorList>
    </citation>
    <scope>IDENTIFICATION</scope>
</reference>
<dbReference type="InterPro" id="IPR016186">
    <property type="entry name" value="C-type_lectin-like/link_sf"/>
</dbReference>
<proteinExistence type="predicted"/>
<keyword evidence="1" id="KW-1015">Disulfide bond</keyword>
<evidence type="ECO:0000313" key="4">
    <source>
        <dbReference type="Ensembl" id="ENSGACP00000025578.2"/>
    </source>
</evidence>
<dbReference type="InterPro" id="IPR001304">
    <property type="entry name" value="C-type_lectin-like"/>
</dbReference>
<feature type="chain" id="PRO_5043949179" description="C-type lectin domain-containing protein" evidence="2">
    <location>
        <begin position="17"/>
        <end position="245"/>
    </location>
</feature>
<dbReference type="AlphaFoldDB" id="G3Q6R8"/>
<evidence type="ECO:0000259" key="3">
    <source>
        <dbReference type="PROSITE" id="PS50041"/>
    </source>
</evidence>
<dbReference type="InParanoid" id="G3Q6R8"/>
<dbReference type="GeneTree" id="ENSGT00940000163460"/>
<dbReference type="SUPFAM" id="SSF56436">
    <property type="entry name" value="C-type lectin-like"/>
    <property type="match status" value="2"/>
</dbReference>
<dbReference type="Proteomes" id="UP000007635">
    <property type="component" value="Chromosome IX"/>
</dbReference>
<dbReference type="Pfam" id="PF00059">
    <property type="entry name" value="Lectin_C"/>
    <property type="match status" value="2"/>
</dbReference>
<protein>
    <recommendedName>
        <fullName evidence="3">C-type lectin domain-containing protein</fullName>
    </recommendedName>
</protein>
<evidence type="ECO:0000256" key="2">
    <source>
        <dbReference type="SAM" id="SignalP"/>
    </source>
</evidence>
<dbReference type="PANTHER" id="PTHR45784:SF8">
    <property type="entry name" value="C-TYPE MANNOSE RECEPTOR 2-RELATED"/>
    <property type="match status" value="1"/>
</dbReference>
<name>G3Q6R8_GASAC</name>
<dbReference type="PANTHER" id="PTHR45784">
    <property type="entry name" value="C-TYPE LECTIN DOMAIN FAMILY 20 MEMBER A-RELATED"/>
    <property type="match status" value="1"/>
</dbReference>
<dbReference type="PROSITE" id="PS00615">
    <property type="entry name" value="C_TYPE_LECTIN_1"/>
    <property type="match status" value="1"/>
</dbReference>
<dbReference type="InterPro" id="IPR016187">
    <property type="entry name" value="CTDL_fold"/>
</dbReference>
<evidence type="ECO:0000313" key="5">
    <source>
        <dbReference type="Proteomes" id="UP000007635"/>
    </source>
</evidence>
<organism evidence="4 5">
    <name type="scientific">Gasterosteus aculeatus aculeatus</name>
    <name type="common">three-spined stickleback</name>
    <dbReference type="NCBI Taxonomy" id="481459"/>
    <lineage>
        <taxon>Eukaryota</taxon>
        <taxon>Metazoa</taxon>
        <taxon>Chordata</taxon>
        <taxon>Craniata</taxon>
        <taxon>Vertebrata</taxon>
        <taxon>Euteleostomi</taxon>
        <taxon>Actinopterygii</taxon>
        <taxon>Neopterygii</taxon>
        <taxon>Teleostei</taxon>
        <taxon>Neoteleostei</taxon>
        <taxon>Acanthomorphata</taxon>
        <taxon>Eupercaria</taxon>
        <taxon>Perciformes</taxon>
        <taxon>Cottioidei</taxon>
        <taxon>Gasterosteales</taxon>
        <taxon>Gasterosteidae</taxon>
        <taxon>Gasterosteus</taxon>
    </lineage>
</organism>
<dbReference type="OMA" id="LEYEAWP"/>
<dbReference type="KEGG" id="gat:120824711"/>
<feature type="domain" description="C-type lectin" evidence="3">
    <location>
        <begin position="21"/>
        <end position="132"/>
    </location>
</feature>
<feature type="signal peptide" evidence="2">
    <location>
        <begin position="1"/>
        <end position="16"/>
    </location>
</feature>
<sequence length="245" mass="28078">MERIIVLLFLCTAVEAFVGKHIFVKEKKNWSEALDHCRTHYTDLSFVISQSDQDRLQSASEGTFCKGWIGLQQDTSGSTAAWMWSAGGRVTYENWRNGEPNNFKDAEHVGEVLRNGEWNDNEEEQSSPFYCINITVVVEEKSWEEALQHCRENKADLSSLHSDTENIAAGKDQKGVRTTELVWIGLRFLADRWLWVNGDPLEYEAWPKGGVQDHQCPMQNRCGALNKEGLWVNRDCEEKLNFICS</sequence>
<dbReference type="Ensembl" id="ENSGACT00000025628.2">
    <property type="protein sequence ID" value="ENSGACP00000025578.2"/>
    <property type="gene ID" value="ENSGACG00000019352.2"/>
</dbReference>
<dbReference type="STRING" id="69293.ENSGACP00000025578"/>
<reference evidence="4" key="3">
    <citation type="submission" date="2025-09" db="UniProtKB">
        <authorList>
            <consortium name="Ensembl"/>
        </authorList>
    </citation>
    <scope>IDENTIFICATION</scope>
</reference>
<dbReference type="eggNOG" id="KOG4297">
    <property type="taxonomic scope" value="Eukaryota"/>
</dbReference>
<keyword evidence="2" id="KW-0732">Signal</keyword>
<evidence type="ECO:0000256" key="1">
    <source>
        <dbReference type="ARBA" id="ARBA00023157"/>
    </source>
</evidence>
<dbReference type="GeneID" id="120824711"/>
<dbReference type="SMART" id="SM00034">
    <property type="entry name" value="CLECT"/>
    <property type="match status" value="2"/>
</dbReference>
<feature type="domain" description="C-type lectin" evidence="3">
    <location>
        <begin position="130"/>
        <end position="245"/>
    </location>
</feature>
<keyword evidence="5" id="KW-1185">Reference proteome</keyword>
<dbReference type="PROSITE" id="PS50041">
    <property type="entry name" value="C_TYPE_LECTIN_2"/>
    <property type="match status" value="2"/>
</dbReference>
<accession>G3Q6R8</accession>
<dbReference type="InterPro" id="IPR018378">
    <property type="entry name" value="C-type_lectin_CS"/>
</dbReference>
<reference evidence="4 5" key="1">
    <citation type="journal article" date="2021" name="G3 (Bethesda)">
        <title>Improved contiguity of the threespine stickleback genome using long-read sequencing.</title>
        <authorList>
            <person name="Nath S."/>
            <person name="Shaw D.E."/>
            <person name="White M.A."/>
        </authorList>
    </citation>
    <scope>NUCLEOTIDE SEQUENCE [LARGE SCALE GENOMIC DNA]</scope>
    <source>
        <strain evidence="4 5">Lake Benthic</strain>
    </source>
</reference>
<dbReference type="RefSeq" id="XP_040041595.1">
    <property type="nucleotide sequence ID" value="XM_040185661.1"/>
</dbReference>
<dbReference type="Gene3D" id="3.10.100.10">
    <property type="entry name" value="Mannose-Binding Protein A, subunit A"/>
    <property type="match status" value="2"/>
</dbReference>